<proteinExistence type="predicted"/>
<organism evidence="1 2">
    <name type="scientific">Lasiodiplodia mahajangana</name>
    <dbReference type="NCBI Taxonomy" id="1108764"/>
    <lineage>
        <taxon>Eukaryota</taxon>
        <taxon>Fungi</taxon>
        <taxon>Dikarya</taxon>
        <taxon>Ascomycota</taxon>
        <taxon>Pezizomycotina</taxon>
        <taxon>Dothideomycetes</taxon>
        <taxon>Dothideomycetes incertae sedis</taxon>
        <taxon>Botryosphaeriales</taxon>
        <taxon>Botryosphaeriaceae</taxon>
        <taxon>Lasiodiplodia</taxon>
    </lineage>
</organism>
<gene>
    <name evidence="1" type="ORF">O1611_g10516</name>
</gene>
<dbReference type="Proteomes" id="UP001153332">
    <property type="component" value="Unassembled WGS sequence"/>
</dbReference>
<evidence type="ECO:0000313" key="2">
    <source>
        <dbReference type="Proteomes" id="UP001153332"/>
    </source>
</evidence>
<accession>A0ACC2IXM9</accession>
<name>A0ACC2IXM9_9PEZI</name>
<evidence type="ECO:0000313" key="1">
    <source>
        <dbReference type="EMBL" id="KAJ8119859.1"/>
    </source>
</evidence>
<protein>
    <submittedName>
        <fullName evidence="1">Uncharacterized protein</fullName>
    </submittedName>
</protein>
<reference evidence="1" key="1">
    <citation type="submission" date="2022-12" db="EMBL/GenBank/DDBJ databases">
        <title>Genome Sequence of Lasiodiplodia mahajangana.</title>
        <authorList>
            <person name="Buettner E."/>
        </authorList>
    </citation>
    <scope>NUCLEOTIDE SEQUENCE</scope>
    <source>
        <strain evidence="1">VT137</strain>
    </source>
</reference>
<keyword evidence="2" id="KW-1185">Reference proteome</keyword>
<dbReference type="EMBL" id="JAPUUL010004274">
    <property type="protein sequence ID" value="KAJ8119859.1"/>
    <property type="molecule type" value="Genomic_DNA"/>
</dbReference>
<sequence length="185" mass="20433">MPSVTHKKIPVKETVQDPSLDEGVTINPPMSREEFEARMRNPLFPAHWAMWVPSEADPHIGKRIHAEGDAATGFRLSFDRNYDIRLESRRYTTVTLAKVRADYVADTPGDGVNSADTEPRDAVETVAAKIPPPGRSLVSAAAGNRRTKVQIKNCQTWLIEVVNALHKQGILDSEAVEAINNAPKN</sequence>
<comment type="caution">
    <text evidence="1">The sequence shown here is derived from an EMBL/GenBank/DDBJ whole genome shotgun (WGS) entry which is preliminary data.</text>
</comment>